<dbReference type="AlphaFoldDB" id="A0A2P2N917"/>
<name>A0A2P2N917_RHIMU</name>
<accession>A0A2P2N917</accession>
<organism evidence="1">
    <name type="scientific">Rhizophora mucronata</name>
    <name type="common">Asiatic mangrove</name>
    <dbReference type="NCBI Taxonomy" id="61149"/>
    <lineage>
        <taxon>Eukaryota</taxon>
        <taxon>Viridiplantae</taxon>
        <taxon>Streptophyta</taxon>
        <taxon>Embryophyta</taxon>
        <taxon>Tracheophyta</taxon>
        <taxon>Spermatophyta</taxon>
        <taxon>Magnoliopsida</taxon>
        <taxon>eudicotyledons</taxon>
        <taxon>Gunneridae</taxon>
        <taxon>Pentapetalae</taxon>
        <taxon>rosids</taxon>
        <taxon>fabids</taxon>
        <taxon>Malpighiales</taxon>
        <taxon>Rhizophoraceae</taxon>
        <taxon>Rhizophora</taxon>
    </lineage>
</organism>
<dbReference type="EMBL" id="GGEC01058436">
    <property type="protein sequence ID" value="MBX38920.1"/>
    <property type="molecule type" value="Transcribed_RNA"/>
</dbReference>
<evidence type="ECO:0000313" key="1">
    <source>
        <dbReference type="EMBL" id="MBX38920.1"/>
    </source>
</evidence>
<reference evidence="1" key="1">
    <citation type="submission" date="2018-02" db="EMBL/GenBank/DDBJ databases">
        <title>Rhizophora mucronata_Transcriptome.</title>
        <authorList>
            <person name="Meera S.P."/>
            <person name="Sreeshan A."/>
            <person name="Augustine A."/>
        </authorList>
    </citation>
    <scope>NUCLEOTIDE SEQUENCE</scope>
    <source>
        <tissue evidence="1">Leaf</tissue>
    </source>
</reference>
<proteinExistence type="predicted"/>
<protein>
    <submittedName>
        <fullName evidence="1">Uncharacterized protein</fullName>
    </submittedName>
</protein>
<sequence length="29" mass="3431">MQSSLQVTAWLNFLFLRNKHFVKPGCVEH</sequence>